<dbReference type="HOGENOM" id="CLU_1956840_0_0_6"/>
<evidence type="ECO:0000313" key="2">
    <source>
        <dbReference type="EMBL" id="CEG58428.1"/>
    </source>
</evidence>
<name>A0A098G7J5_9GAMM</name>
<keyword evidence="3" id="KW-1185">Reference proteome</keyword>
<keyword evidence="1" id="KW-0732">Signal</keyword>
<feature type="signal peptide" evidence="1">
    <location>
        <begin position="1"/>
        <end position="22"/>
    </location>
</feature>
<dbReference type="OrthoDB" id="5646958at2"/>
<accession>A0A098G7J5</accession>
<dbReference type="InterPro" id="IPR032540">
    <property type="entry name" value="DUF4949"/>
</dbReference>
<dbReference type="Pfam" id="PF16307">
    <property type="entry name" value="DUF4949"/>
    <property type="match status" value="1"/>
</dbReference>
<dbReference type="KEGG" id="lfa:LFA_3085"/>
<dbReference type="Proteomes" id="UP000032430">
    <property type="component" value="Chromosome I"/>
</dbReference>
<dbReference type="AlphaFoldDB" id="A0A098G7J5"/>
<protein>
    <submittedName>
        <fullName evidence="2">Hemin binding protein Hbp</fullName>
    </submittedName>
</protein>
<sequence length="141" mass="15267">MMLKSKLATLAGALILAGSAFANSQITCPDINDIKSVGLSNAEPIGADMYLTYQISKYNTPNTYGFFLAPIEGNSSENALETANEILNIMNAPGVPTQYHGTMMCLYETGHSNIMAAAIEDDSVMSPTKLKQYWLQAHKAR</sequence>
<dbReference type="EMBL" id="LN614827">
    <property type="protein sequence ID" value="CEG58428.1"/>
    <property type="molecule type" value="Genomic_DNA"/>
</dbReference>
<evidence type="ECO:0000313" key="3">
    <source>
        <dbReference type="Proteomes" id="UP000032430"/>
    </source>
</evidence>
<gene>
    <name evidence="2" type="ORF">LFA_3085</name>
</gene>
<proteinExistence type="predicted"/>
<dbReference type="RefSeq" id="WP_045096744.1">
    <property type="nucleotide sequence ID" value="NZ_LN614827.1"/>
</dbReference>
<reference evidence="3" key="1">
    <citation type="submission" date="2014-09" db="EMBL/GenBank/DDBJ databases">
        <authorList>
            <person name="Gomez-Valero L."/>
        </authorList>
    </citation>
    <scope>NUCLEOTIDE SEQUENCE [LARGE SCALE GENOMIC DNA]</scope>
    <source>
        <strain evidence="3">ATCC700992</strain>
    </source>
</reference>
<feature type="chain" id="PRO_5001935522" evidence="1">
    <location>
        <begin position="23"/>
        <end position="141"/>
    </location>
</feature>
<organism evidence="2 3">
    <name type="scientific">Legionella fallonii LLAP-10</name>
    <dbReference type="NCBI Taxonomy" id="1212491"/>
    <lineage>
        <taxon>Bacteria</taxon>
        <taxon>Pseudomonadati</taxon>
        <taxon>Pseudomonadota</taxon>
        <taxon>Gammaproteobacteria</taxon>
        <taxon>Legionellales</taxon>
        <taxon>Legionellaceae</taxon>
        <taxon>Legionella</taxon>
    </lineage>
</organism>
<evidence type="ECO:0000256" key="1">
    <source>
        <dbReference type="SAM" id="SignalP"/>
    </source>
</evidence>